<protein>
    <recommendedName>
        <fullName evidence="5">Rhomboid-like protein</fullName>
    </recommendedName>
</protein>
<comment type="caution">
    <text evidence="3">The sequence shown here is derived from an EMBL/GenBank/DDBJ whole genome shotgun (WGS) entry which is preliminary data.</text>
</comment>
<evidence type="ECO:0000256" key="2">
    <source>
        <dbReference type="SAM" id="MobiDB-lite"/>
    </source>
</evidence>
<dbReference type="GO" id="GO:0006508">
    <property type="term" value="P:proteolysis"/>
    <property type="evidence" value="ECO:0007669"/>
    <property type="project" value="InterPro"/>
</dbReference>
<dbReference type="PANTHER" id="PTHR22936:SF103">
    <property type="entry name" value="RHOMBOID-LIKE PROTEIN"/>
    <property type="match status" value="1"/>
</dbReference>
<dbReference type="EMBL" id="JACEFO010000718">
    <property type="protein sequence ID" value="KAF8759478.1"/>
    <property type="molecule type" value="Genomic_DNA"/>
</dbReference>
<keyword evidence="4" id="KW-1185">Reference proteome</keyword>
<dbReference type="Proteomes" id="UP000636709">
    <property type="component" value="Unassembled WGS sequence"/>
</dbReference>
<dbReference type="PANTHER" id="PTHR22936">
    <property type="entry name" value="RHOMBOID-RELATED"/>
    <property type="match status" value="1"/>
</dbReference>
<comment type="similarity">
    <text evidence="1">Belongs to the peptidase S54 family.</text>
</comment>
<dbReference type="GO" id="GO:0016020">
    <property type="term" value="C:membrane"/>
    <property type="evidence" value="ECO:0007669"/>
    <property type="project" value="InterPro"/>
</dbReference>
<evidence type="ECO:0008006" key="5">
    <source>
        <dbReference type="Google" id="ProtNLM"/>
    </source>
</evidence>
<gene>
    <name evidence="3" type="ORF">HU200_010528</name>
</gene>
<evidence type="ECO:0000313" key="4">
    <source>
        <dbReference type="Proteomes" id="UP000636709"/>
    </source>
</evidence>
<evidence type="ECO:0000313" key="3">
    <source>
        <dbReference type="EMBL" id="KAF8759478.1"/>
    </source>
</evidence>
<name>A0A835FIR3_9POAL</name>
<evidence type="ECO:0000256" key="1">
    <source>
        <dbReference type="ARBA" id="ARBA00009045"/>
    </source>
</evidence>
<dbReference type="InterPro" id="IPR002610">
    <property type="entry name" value="Peptidase_S54_rhomboid-like"/>
</dbReference>
<accession>A0A835FIR3</accession>
<reference evidence="3" key="1">
    <citation type="submission" date="2020-07" db="EMBL/GenBank/DDBJ databases">
        <title>Genome sequence and genetic diversity analysis of an under-domesticated orphan crop, white fonio (Digitaria exilis).</title>
        <authorList>
            <person name="Bennetzen J.L."/>
            <person name="Chen S."/>
            <person name="Ma X."/>
            <person name="Wang X."/>
            <person name="Yssel A.E.J."/>
            <person name="Chaluvadi S.R."/>
            <person name="Johnson M."/>
            <person name="Gangashetty P."/>
            <person name="Hamidou F."/>
            <person name="Sanogo M.D."/>
            <person name="Zwaenepoel A."/>
            <person name="Wallace J."/>
            <person name="Van De Peer Y."/>
            <person name="Van Deynze A."/>
        </authorList>
    </citation>
    <scope>NUCLEOTIDE SEQUENCE</scope>
    <source>
        <tissue evidence="3">Leaves</tissue>
    </source>
</reference>
<dbReference type="OrthoDB" id="1427631at2759"/>
<feature type="compositionally biased region" description="Basic and acidic residues" evidence="2">
    <location>
        <begin position="30"/>
        <end position="50"/>
    </location>
</feature>
<dbReference type="AlphaFoldDB" id="A0A835FIR3"/>
<sequence length="243" mass="25736">MPLASGDDSAAERGRRGQIDGATSGHHRRAVPDQRKEATEADGDGRRGKEISRARTISFLSSLPCPPLLVSSLLPLASKRHPNRQRQRAATASSPPPLELSPLGFHSTEAGRKGGSGAGEKGGEGSAMASNGDGKGRVAAAGGGYGYGGYEGPEERKWWPWLVPTVIVACIAVFVVEMYENNCPKHGSPLGDCVAGFLRRFSFQPLRENPLLGPSSSTYVFAVQAFASLSAFVLPRVPNRDPN</sequence>
<organism evidence="3 4">
    <name type="scientific">Digitaria exilis</name>
    <dbReference type="NCBI Taxonomy" id="1010633"/>
    <lineage>
        <taxon>Eukaryota</taxon>
        <taxon>Viridiplantae</taxon>
        <taxon>Streptophyta</taxon>
        <taxon>Embryophyta</taxon>
        <taxon>Tracheophyta</taxon>
        <taxon>Spermatophyta</taxon>
        <taxon>Magnoliopsida</taxon>
        <taxon>Liliopsida</taxon>
        <taxon>Poales</taxon>
        <taxon>Poaceae</taxon>
        <taxon>PACMAD clade</taxon>
        <taxon>Panicoideae</taxon>
        <taxon>Panicodae</taxon>
        <taxon>Paniceae</taxon>
        <taxon>Anthephorinae</taxon>
        <taxon>Digitaria</taxon>
    </lineage>
</organism>
<feature type="region of interest" description="Disordered" evidence="2">
    <location>
        <begin position="80"/>
        <end position="132"/>
    </location>
</feature>
<feature type="region of interest" description="Disordered" evidence="2">
    <location>
        <begin position="1"/>
        <end position="50"/>
    </location>
</feature>
<proteinExistence type="inferred from homology"/>